<name>A0A9W4WXH1_9GLOM</name>
<feature type="non-terminal residue" evidence="1">
    <location>
        <position position="1"/>
    </location>
</feature>
<evidence type="ECO:0000313" key="1">
    <source>
        <dbReference type="EMBL" id="CAI2192971.1"/>
    </source>
</evidence>
<accession>A0A9W4WXH1</accession>
<organism evidence="1 2">
    <name type="scientific">Funneliformis geosporum</name>
    <dbReference type="NCBI Taxonomy" id="1117311"/>
    <lineage>
        <taxon>Eukaryota</taxon>
        <taxon>Fungi</taxon>
        <taxon>Fungi incertae sedis</taxon>
        <taxon>Mucoromycota</taxon>
        <taxon>Glomeromycotina</taxon>
        <taxon>Glomeromycetes</taxon>
        <taxon>Glomerales</taxon>
        <taxon>Glomeraceae</taxon>
        <taxon>Funneliformis</taxon>
    </lineage>
</organism>
<reference evidence="1" key="1">
    <citation type="submission" date="2022-08" db="EMBL/GenBank/DDBJ databases">
        <authorList>
            <person name="Kallberg Y."/>
            <person name="Tangrot J."/>
            <person name="Rosling A."/>
        </authorList>
    </citation>
    <scope>NUCLEOTIDE SEQUENCE</scope>
    <source>
        <strain evidence="1">Wild A</strain>
    </source>
</reference>
<dbReference type="OrthoDB" id="550575at2759"/>
<proteinExistence type="predicted"/>
<sequence length="71" mass="7970">IARSCLNLKYLNLRRCYIISKEAIDQVVSVNPNINIVNIVDTIMPPDLIGVVRNHLTQNNVASRQILAQSL</sequence>
<evidence type="ECO:0000313" key="2">
    <source>
        <dbReference type="Proteomes" id="UP001153678"/>
    </source>
</evidence>
<gene>
    <name evidence="1" type="ORF">FWILDA_LOCUS15844</name>
</gene>
<dbReference type="EMBL" id="CAMKVN010008920">
    <property type="protein sequence ID" value="CAI2192971.1"/>
    <property type="molecule type" value="Genomic_DNA"/>
</dbReference>
<protein>
    <submittedName>
        <fullName evidence="1">8036_t:CDS:1</fullName>
    </submittedName>
</protein>
<keyword evidence="2" id="KW-1185">Reference proteome</keyword>
<comment type="caution">
    <text evidence="1">The sequence shown here is derived from an EMBL/GenBank/DDBJ whole genome shotgun (WGS) entry which is preliminary data.</text>
</comment>
<dbReference type="AlphaFoldDB" id="A0A9W4WXH1"/>
<dbReference type="Proteomes" id="UP001153678">
    <property type="component" value="Unassembled WGS sequence"/>
</dbReference>